<evidence type="ECO:0000313" key="1">
    <source>
        <dbReference type="EMBL" id="KAE9544689.1"/>
    </source>
</evidence>
<evidence type="ECO:0000313" key="2">
    <source>
        <dbReference type="Proteomes" id="UP000475862"/>
    </source>
</evidence>
<reference evidence="1 2" key="1">
    <citation type="submission" date="2019-08" db="EMBL/GenBank/DDBJ databases">
        <title>The genome of the soybean aphid Biotype 1, its phylome, world population structure and adaptation to the North American continent.</title>
        <authorList>
            <person name="Giordano R."/>
            <person name="Donthu R.K."/>
            <person name="Hernandez A.G."/>
            <person name="Wright C.L."/>
            <person name="Zimin A.V."/>
        </authorList>
    </citation>
    <scope>NUCLEOTIDE SEQUENCE [LARGE SCALE GENOMIC DNA]</scope>
    <source>
        <tissue evidence="1">Whole aphids</tissue>
    </source>
</reference>
<dbReference type="Proteomes" id="UP000475862">
    <property type="component" value="Unassembled WGS sequence"/>
</dbReference>
<gene>
    <name evidence="1" type="ORF">AGLY_000231</name>
</gene>
<sequence>MLQFQTSRVVSDDKMPKKNLKIEYKDTLHILLLNSLILSCMIFQCHLWYKWNKAAGDTTIKNALVLISLRWYGNLGGTVFGQNAPFPFRPVHFSAILKLPFSASTLFWSPMKYSFRHIAIKSSTKQSSTSPGFKNNSPNNEDNDERYYILILFNRKKREKNISLVTKIVYWPKTVISEWPKSELAEKGKVYEVWLLNNETIYLAIRHE</sequence>
<protein>
    <submittedName>
        <fullName evidence="1">Uncharacterized protein</fullName>
    </submittedName>
</protein>
<comment type="caution">
    <text evidence="1">The sequence shown here is derived from an EMBL/GenBank/DDBJ whole genome shotgun (WGS) entry which is preliminary data.</text>
</comment>
<dbReference type="AlphaFoldDB" id="A0A6G0U7V3"/>
<proteinExistence type="predicted"/>
<keyword evidence="2" id="KW-1185">Reference proteome</keyword>
<accession>A0A6G0U7V3</accession>
<name>A0A6G0U7V3_APHGL</name>
<dbReference type="EMBL" id="VYZN01000001">
    <property type="protein sequence ID" value="KAE9544689.1"/>
    <property type="molecule type" value="Genomic_DNA"/>
</dbReference>
<organism evidence="1 2">
    <name type="scientific">Aphis glycines</name>
    <name type="common">Soybean aphid</name>
    <dbReference type="NCBI Taxonomy" id="307491"/>
    <lineage>
        <taxon>Eukaryota</taxon>
        <taxon>Metazoa</taxon>
        <taxon>Ecdysozoa</taxon>
        <taxon>Arthropoda</taxon>
        <taxon>Hexapoda</taxon>
        <taxon>Insecta</taxon>
        <taxon>Pterygota</taxon>
        <taxon>Neoptera</taxon>
        <taxon>Paraneoptera</taxon>
        <taxon>Hemiptera</taxon>
        <taxon>Sternorrhyncha</taxon>
        <taxon>Aphidomorpha</taxon>
        <taxon>Aphidoidea</taxon>
        <taxon>Aphididae</taxon>
        <taxon>Aphidini</taxon>
        <taxon>Aphis</taxon>
        <taxon>Aphis</taxon>
    </lineage>
</organism>